<reference evidence="2" key="2">
    <citation type="journal article" date="2021" name="PeerJ">
        <title>Extensive microbial diversity within the chicken gut microbiome revealed by metagenomics and culture.</title>
        <authorList>
            <person name="Gilroy R."/>
            <person name="Ravi A."/>
            <person name="Getino M."/>
            <person name="Pursley I."/>
            <person name="Horton D.L."/>
            <person name="Alikhan N.F."/>
            <person name="Baker D."/>
            <person name="Gharbi K."/>
            <person name="Hall N."/>
            <person name="Watson M."/>
            <person name="Adriaenssens E.M."/>
            <person name="Foster-Nyarko E."/>
            <person name="Jarju S."/>
            <person name="Secka A."/>
            <person name="Antonio M."/>
            <person name="Oren A."/>
            <person name="Chaudhuri R.R."/>
            <person name="La Ragione R."/>
            <person name="Hildebrand F."/>
            <person name="Pallen M.J."/>
        </authorList>
    </citation>
    <scope>NUCLEOTIDE SEQUENCE</scope>
    <source>
        <strain evidence="2">35461</strain>
    </source>
</reference>
<dbReference type="EMBL" id="DVOR01000087">
    <property type="protein sequence ID" value="HIV09015.1"/>
    <property type="molecule type" value="Genomic_DNA"/>
</dbReference>
<evidence type="ECO:0000313" key="3">
    <source>
        <dbReference type="Proteomes" id="UP000886845"/>
    </source>
</evidence>
<dbReference type="Proteomes" id="UP000886845">
    <property type="component" value="Unassembled WGS sequence"/>
</dbReference>
<keyword evidence="1" id="KW-0732">Signal</keyword>
<feature type="signal peptide" evidence="1">
    <location>
        <begin position="1"/>
        <end position="21"/>
    </location>
</feature>
<comment type="caution">
    <text evidence="2">The sequence shown here is derived from an EMBL/GenBank/DDBJ whole genome shotgun (WGS) entry which is preliminary data.</text>
</comment>
<gene>
    <name evidence="2" type="ORF">IAC79_02730</name>
</gene>
<feature type="chain" id="PRO_5038583295" evidence="1">
    <location>
        <begin position="22"/>
        <end position="104"/>
    </location>
</feature>
<organism evidence="2 3">
    <name type="scientific">Candidatus Spyradenecus faecavium</name>
    <dbReference type="NCBI Taxonomy" id="2840947"/>
    <lineage>
        <taxon>Bacteria</taxon>
        <taxon>Pseudomonadati</taxon>
        <taxon>Lentisphaerota</taxon>
        <taxon>Lentisphaeria</taxon>
        <taxon>Lentisphaerales</taxon>
        <taxon>Lentisphaeraceae</taxon>
        <taxon>Lentisphaeraceae incertae sedis</taxon>
        <taxon>Candidatus Spyradenecus</taxon>
    </lineage>
</organism>
<name>A0A9D1NLT5_9BACT</name>
<protein>
    <submittedName>
        <fullName evidence="2">Uncharacterized protein</fullName>
    </submittedName>
</protein>
<dbReference type="AlphaFoldDB" id="A0A9D1NLT5"/>
<sequence length="104" mass="11662">MKRSCLLALAAVLGLCLWLRADTKTPDPEPDPTETQMMTVDGTLETLYPNLPSVGLMAKTLRLATEDLQETELTIDELFDLIDLYTNSVHEIEIELDLEEEEAP</sequence>
<accession>A0A9D1NLT5</accession>
<evidence type="ECO:0000256" key="1">
    <source>
        <dbReference type="SAM" id="SignalP"/>
    </source>
</evidence>
<proteinExistence type="predicted"/>
<reference evidence="2" key="1">
    <citation type="submission" date="2020-10" db="EMBL/GenBank/DDBJ databases">
        <authorList>
            <person name="Gilroy R."/>
        </authorList>
    </citation>
    <scope>NUCLEOTIDE SEQUENCE</scope>
    <source>
        <strain evidence="2">35461</strain>
    </source>
</reference>
<evidence type="ECO:0000313" key="2">
    <source>
        <dbReference type="EMBL" id="HIV09015.1"/>
    </source>
</evidence>